<dbReference type="HOGENOM" id="CLU_077738_2_0_6"/>
<feature type="domain" description="GAF" evidence="2">
    <location>
        <begin position="52"/>
        <end position="190"/>
    </location>
</feature>
<dbReference type="AlphaFoldDB" id="A0A0F6B2F8"/>
<dbReference type="SUPFAM" id="SSF55781">
    <property type="entry name" value="GAF domain-like"/>
    <property type="match status" value="1"/>
</dbReference>
<dbReference type="SMART" id="SM00065">
    <property type="entry name" value="GAF"/>
    <property type="match status" value="1"/>
</dbReference>
<dbReference type="InterPro" id="IPR029016">
    <property type="entry name" value="GAF-like_dom_sf"/>
</dbReference>
<dbReference type="BioCyc" id="SENT588858:STM14_RS10130-MONOMER"/>
<keyword evidence="4" id="KW-1185">Reference proteome</keyword>
<dbReference type="EMBL" id="CP001363">
    <property type="protein sequence ID" value="ACY88697.1"/>
    <property type="molecule type" value="Genomic_DNA"/>
</dbReference>
<dbReference type="GO" id="GO:0033745">
    <property type="term" value="F:L-methionine-(R)-S-oxide reductase activity"/>
    <property type="evidence" value="ECO:0007669"/>
    <property type="project" value="TreeGrafter"/>
</dbReference>
<name>A0A0F6B2F8_SALT1</name>
<evidence type="ECO:0000259" key="2">
    <source>
        <dbReference type="SMART" id="SM00065"/>
    </source>
</evidence>
<dbReference type="PANTHER" id="PTHR21021:SF15">
    <property type="entry name" value="FREE METHIONINE-R-SULFOXIDE REDUCTASE"/>
    <property type="match status" value="1"/>
</dbReference>
<dbReference type="InterPro" id="IPR051330">
    <property type="entry name" value="Phosphatase_reg/MetRdx"/>
</dbReference>
<dbReference type="InterPro" id="IPR003018">
    <property type="entry name" value="GAF"/>
</dbReference>
<accession>A0A0F6B2F8</accession>
<reference evidence="3 4" key="1">
    <citation type="journal article" date="2010" name="J. Bacteriol.">
        <title>Short-term signatures of evolutionary change in the Salmonella enterica serovar typhimurium 14028 genome.</title>
        <authorList>
            <person name="Jarvik T."/>
            <person name="Smillie C."/>
            <person name="Groisman E.A."/>
            <person name="Ochman H."/>
        </authorList>
    </citation>
    <scope>NUCLEOTIDE SEQUENCE [LARGE SCALE GENOMIC DNA]</scope>
    <source>
        <strain evidence="4">14028s / SGSC 2262</strain>
    </source>
</reference>
<dbReference type="SMR" id="A0A0F6B2F8"/>
<dbReference type="KEGG" id="seo:STM14_2234"/>
<protein>
    <submittedName>
        <fullName evidence="3">Nucleotide-binding protein</fullName>
    </submittedName>
</protein>
<gene>
    <name evidence="3" type="primary">yebR</name>
    <name evidence="3" type="ordered locus">STM14_2234</name>
</gene>
<sequence length="194" mass="21032">MTGIILSKNAFNAYFNSLCLGVRPRSDYIMSKTELYAALNRDFQSLMAGETSFLATLANTSALLFERLTEVNWAGFYLLEGDTLVLGPFQGRIACVRIPVGRGVCGAAVAQNKVQRIDDVHAFDGHIACDAASNAEIVLPVTVGERIIGVLDIDSTAFGRFTEEDEHGLRTLVAQLETVLATTDYKKFFASVAG</sequence>
<evidence type="ECO:0000256" key="1">
    <source>
        <dbReference type="ARBA" id="ARBA00038454"/>
    </source>
</evidence>
<dbReference type="PATRIC" id="fig|588858.6.peg.2096"/>
<dbReference type="PANTHER" id="PTHR21021">
    <property type="entry name" value="GAF/PUTATIVE CYTOSKELETAL PROTEIN"/>
    <property type="match status" value="1"/>
</dbReference>
<organism evidence="3 4">
    <name type="scientific">Salmonella typhimurium (strain 14028s / SGSC 2262)</name>
    <dbReference type="NCBI Taxonomy" id="588858"/>
    <lineage>
        <taxon>Bacteria</taxon>
        <taxon>Pseudomonadati</taxon>
        <taxon>Pseudomonadota</taxon>
        <taxon>Gammaproteobacteria</taxon>
        <taxon>Enterobacterales</taxon>
        <taxon>Enterobacteriaceae</taxon>
        <taxon>Salmonella</taxon>
    </lineage>
</organism>
<dbReference type="GO" id="GO:0005829">
    <property type="term" value="C:cytosol"/>
    <property type="evidence" value="ECO:0007669"/>
    <property type="project" value="TreeGrafter"/>
</dbReference>
<comment type="similarity">
    <text evidence="1">Belongs to the free Met sulfoxide reductase family.</text>
</comment>
<dbReference type="Gene3D" id="3.30.450.40">
    <property type="match status" value="1"/>
</dbReference>
<proteinExistence type="inferred from homology"/>
<dbReference type="Proteomes" id="UP000002695">
    <property type="component" value="Chromosome"/>
</dbReference>
<evidence type="ECO:0000313" key="3">
    <source>
        <dbReference type="EMBL" id="ACY88697.1"/>
    </source>
</evidence>
<evidence type="ECO:0000313" key="4">
    <source>
        <dbReference type="Proteomes" id="UP000002695"/>
    </source>
</evidence>
<dbReference type="Pfam" id="PF13185">
    <property type="entry name" value="GAF_2"/>
    <property type="match status" value="1"/>
</dbReference>
<dbReference type="FunFam" id="3.30.450.40:FF:000008">
    <property type="entry name" value="GAF domain-containing proteins"/>
    <property type="match status" value="1"/>
</dbReference>